<reference evidence="3 4" key="1">
    <citation type="submission" date="2020-04" db="EMBL/GenBank/DDBJ databases">
        <title>Genome sequencing of novel species.</title>
        <authorList>
            <person name="Heo J."/>
            <person name="Kim S.-J."/>
            <person name="Kim J.-S."/>
            <person name="Hong S.-B."/>
            <person name="Kwon S.-W."/>
        </authorList>
    </citation>
    <scope>NUCLEOTIDE SEQUENCE [LARGE SCALE GENOMIC DNA]</scope>
    <source>
        <strain evidence="3 4">F39-2</strain>
    </source>
</reference>
<feature type="signal peptide" evidence="1">
    <location>
        <begin position="1"/>
        <end position="19"/>
    </location>
</feature>
<dbReference type="InterPro" id="IPR029045">
    <property type="entry name" value="ClpP/crotonase-like_dom_sf"/>
</dbReference>
<dbReference type="AlphaFoldDB" id="A0A7L5DWH2"/>
<keyword evidence="4" id="KW-1185">Reference proteome</keyword>
<evidence type="ECO:0000256" key="1">
    <source>
        <dbReference type="SAM" id="SignalP"/>
    </source>
</evidence>
<evidence type="ECO:0000313" key="4">
    <source>
        <dbReference type="Proteomes" id="UP000503278"/>
    </source>
</evidence>
<feature type="domain" description="Tail specific protease" evidence="2">
    <location>
        <begin position="230"/>
        <end position="409"/>
    </location>
</feature>
<dbReference type="GO" id="GO:0006508">
    <property type="term" value="P:proteolysis"/>
    <property type="evidence" value="ECO:0007669"/>
    <property type="project" value="InterPro"/>
</dbReference>
<dbReference type="KEGG" id="mrob:HH214_05870"/>
<evidence type="ECO:0000313" key="3">
    <source>
        <dbReference type="EMBL" id="QJD95432.1"/>
    </source>
</evidence>
<proteinExistence type="predicted"/>
<dbReference type="InterPro" id="IPR005151">
    <property type="entry name" value="Tail-specific_protease"/>
</dbReference>
<gene>
    <name evidence="3" type="ORF">HH214_05870</name>
</gene>
<protein>
    <recommendedName>
        <fullName evidence="2">Tail specific protease domain-containing protein</fullName>
    </recommendedName>
</protein>
<name>A0A7L5DWH2_9SPHI</name>
<dbReference type="SUPFAM" id="SSF52096">
    <property type="entry name" value="ClpP/crotonase"/>
    <property type="match status" value="1"/>
</dbReference>
<dbReference type="Proteomes" id="UP000503278">
    <property type="component" value="Chromosome"/>
</dbReference>
<dbReference type="RefSeq" id="WP_169606446.1">
    <property type="nucleotide sequence ID" value="NZ_CP051682.1"/>
</dbReference>
<organism evidence="3 4">
    <name type="scientific">Mucilaginibacter robiniae</name>
    <dbReference type="NCBI Taxonomy" id="2728022"/>
    <lineage>
        <taxon>Bacteria</taxon>
        <taxon>Pseudomonadati</taxon>
        <taxon>Bacteroidota</taxon>
        <taxon>Sphingobacteriia</taxon>
        <taxon>Sphingobacteriales</taxon>
        <taxon>Sphingobacteriaceae</taxon>
        <taxon>Mucilaginibacter</taxon>
    </lineage>
</organism>
<dbReference type="Gene3D" id="3.90.226.10">
    <property type="entry name" value="2-enoyl-CoA Hydratase, Chain A, domain 1"/>
    <property type="match status" value="1"/>
</dbReference>
<keyword evidence="1" id="KW-0732">Signal</keyword>
<accession>A0A7L5DWH2</accession>
<feature type="chain" id="PRO_5029686258" description="Tail specific protease domain-containing protein" evidence="1">
    <location>
        <begin position="20"/>
        <end position="455"/>
    </location>
</feature>
<dbReference type="Pfam" id="PF03572">
    <property type="entry name" value="Peptidase_S41"/>
    <property type="match status" value="1"/>
</dbReference>
<dbReference type="GO" id="GO:0008236">
    <property type="term" value="F:serine-type peptidase activity"/>
    <property type="evidence" value="ECO:0007669"/>
    <property type="project" value="InterPro"/>
</dbReference>
<evidence type="ECO:0000259" key="2">
    <source>
        <dbReference type="Pfam" id="PF03572"/>
    </source>
</evidence>
<sequence length="455" mass="51180">MKIVVPAFLIMFYNLLCQAQTLTRSQAIADIDEYNKVLREVHYNPFLYIDAEAYDRKVDSLKQTLDDTISIKSMLLKVSQLTSALNDGHTMPAVVQPQFKADFRKPIYFPLTVGDSRNGKLYIIDSYTPAQIPSGAILLTVNGLNMMKFYNDVLTYVGGLLPYRKQLALGLLSNYLYDAGVTAPFNVTYSVDGKKYTTTIKEGVILKESLAVAFPQFRGIDYSFRLIDGKVGYLNLITMGDDYKRYGRFFDSCFTTMKKANITTLTIDLRQNTGGNALIAHLLISYFNTKPYALSGGRYWKVSQRYKNYLVSRGDTGNSYLRQVNGTIFDQRQCGPQSPMFTGNKLLFGGKIYLITGPQTYSSATQLADAIKQYHMATVIGQPTGENTNDFGELYRFELPNSKIQMQVTTTFDLGADCNAKKNQPVMPDHLIQVRQKSPSGSKDAVLEYIMKHVN</sequence>
<dbReference type="EMBL" id="CP051682">
    <property type="protein sequence ID" value="QJD95432.1"/>
    <property type="molecule type" value="Genomic_DNA"/>
</dbReference>